<evidence type="ECO:0000256" key="12">
    <source>
        <dbReference type="ARBA" id="ARBA00023306"/>
    </source>
</evidence>
<dbReference type="FunFam" id="3.40.50.2300:FF:000001">
    <property type="entry name" value="DNA-binding response regulator PhoB"/>
    <property type="match status" value="1"/>
</dbReference>
<evidence type="ECO:0000256" key="7">
    <source>
        <dbReference type="ARBA" id="ARBA00023015"/>
    </source>
</evidence>
<dbReference type="PROSITE" id="PS51755">
    <property type="entry name" value="OMPR_PHOB"/>
    <property type="match status" value="1"/>
</dbReference>
<dbReference type="GO" id="GO:0000156">
    <property type="term" value="F:phosphorelay response regulator activity"/>
    <property type="evidence" value="ECO:0007669"/>
    <property type="project" value="TreeGrafter"/>
</dbReference>
<dbReference type="FunFam" id="1.10.10.10:FF:001124">
    <property type="entry name" value="Two-component response regulator"/>
    <property type="match status" value="1"/>
</dbReference>
<dbReference type="SUPFAM" id="SSF52172">
    <property type="entry name" value="CheY-like"/>
    <property type="match status" value="1"/>
</dbReference>
<reference evidence="19 20" key="1">
    <citation type="journal article" date="2003" name="Nature">
        <title>The genome of a motile marine Synechococcus.</title>
        <authorList>
            <person name="Palenik B."/>
            <person name="Brahamsha B."/>
            <person name="Larimer F."/>
            <person name="Land M."/>
            <person name="Hauser L."/>
            <person name="Chain P."/>
            <person name="Lamerdin J."/>
            <person name="Regala W."/>
            <person name="Allen E.A."/>
            <person name="McCarren J."/>
            <person name="Paulsen I."/>
            <person name="Dufresne A."/>
            <person name="Partensky F."/>
            <person name="Webb E."/>
            <person name="Waterbury J."/>
        </authorList>
    </citation>
    <scope>NUCLEOTIDE SEQUENCE [LARGE SCALE GENOMIC DNA]</scope>
    <source>
        <strain evidence="19 20">WH8102</strain>
    </source>
</reference>
<evidence type="ECO:0000256" key="11">
    <source>
        <dbReference type="ARBA" id="ARBA00023163"/>
    </source>
</evidence>
<dbReference type="GO" id="GO:0005829">
    <property type="term" value="C:cytosol"/>
    <property type="evidence" value="ECO:0007669"/>
    <property type="project" value="TreeGrafter"/>
</dbReference>
<evidence type="ECO:0000256" key="1">
    <source>
        <dbReference type="ARBA" id="ARBA00004496"/>
    </source>
</evidence>
<dbReference type="Pfam" id="PF00486">
    <property type="entry name" value="Trans_reg_C"/>
    <property type="match status" value="1"/>
</dbReference>
<name>Q7U439_PARMW</name>
<dbReference type="AlphaFoldDB" id="Q7U439"/>
<keyword evidence="20" id="KW-1185">Reference proteome</keyword>
<dbReference type="PANTHER" id="PTHR48111:SF21">
    <property type="entry name" value="DNA-BINDING DUAL MASTER TRANSCRIPTIONAL REGULATOR RPAA"/>
    <property type="match status" value="1"/>
</dbReference>
<dbReference type="GO" id="GO:0032993">
    <property type="term" value="C:protein-DNA complex"/>
    <property type="evidence" value="ECO:0007669"/>
    <property type="project" value="TreeGrafter"/>
</dbReference>
<evidence type="ECO:0000313" key="19">
    <source>
        <dbReference type="EMBL" id="CAE08751.1"/>
    </source>
</evidence>
<evidence type="ECO:0000256" key="6">
    <source>
        <dbReference type="ARBA" id="ARBA00023012"/>
    </source>
</evidence>
<evidence type="ECO:0000256" key="4">
    <source>
        <dbReference type="ARBA" id="ARBA00022553"/>
    </source>
</evidence>
<dbReference type="InterPro" id="IPR039420">
    <property type="entry name" value="WalR-like"/>
</dbReference>
<dbReference type="GO" id="GO:0097167">
    <property type="term" value="P:circadian regulation of translation"/>
    <property type="evidence" value="ECO:0007669"/>
    <property type="project" value="UniProtKB-ARBA"/>
</dbReference>
<keyword evidence="6" id="KW-0902">Two-component regulatory system</keyword>
<keyword evidence="12" id="KW-0131">Cell cycle</keyword>
<feature type="DNA-binding region" description="OmpR/PhoB-type" evidence="16">
    <location>
        <begin position="134"/>
        <end position="233"/>
    </location>
</feature>
<dbReference type="Gene3D" id="3.40.50.2300">
    <property type="match status" value="1"/>
</dbReference>
<evidence type="ECO:0000256" key="13">
    <source>
        <dbReference type="ARBA" id="ARBA00072927"/>
    </source>
</evidence>
<dbReference type="GO" id="GO:0051301">
    <property type="term" value="P:cell division"/>
    <property type="evidence" value="ECO:0007669"/>
    <property type="project" value="UniProtKB-KW"/>
</dbReference>
<evidence type="ECO:0000256" key="8">
    <source>
        <dbReference type="ARBA" id="ARBA00023108"/>
    </source>
</evidence>
<dbReference type="InterPro" id="IPR001867">
    <property type="entry name" value="OmpR/PhoB-type_DNA-bd"/>
</dbReference>
<keyword evidence="5" id="KW-0132">Cell division</keyword>
<dbReference type="SMART" id="SM00448">
    <property type="entry name" value="REC"/>
    <property type="match status" value="1"/>
</dbReference>
<dbReference type="InterPro" id="IPR011006">
    <property type="entry name" value="CheY-like_superfamily"/>
</dbReference>
<evidence type="ECO:0000256" key="10">
    <source>
        <dbReference type="ARBA" id="ARBA00023159"/>
    </source>
</evidence>
<dbReference type="GO" id="GO:0000976">
    <property type="term" value="F:transcription cis-regulatory region binding"/>
    <property type="evidence" value="ECO:0007669"/>
    <property type="project" value="TreeGrafter"/>
</dbReference>
<feature type="domain" description="Response regulatory" evidence="17">
    <location>
        <begin position="4"/>
        <end position="120"/>
    </location>
</feature>
<keyword evidence="7" id="KW-0805">Transcription regulation</keyword>
<dbReference type="HOGENOM" id="CLU_000445_30_4_3"/>
<dbReference type="PROSITE" id="PS50110">
    <property type="entry name" value="RESPONSE_REGULATORY"/>
    <property type="match status" value="1"/>
</dbReference>
<gene>
    <name evidence="19" type="primary">rpaA</name>
    <name evidence="19" type="ordered locus">SYNW2236</name>
</gene>
<dbReference type="InterPro" id="IPR036388">
    <property type="entry name" value="WH-like_DNA-bd_sf"/>
</dbReference>
<dbReference type="Gene3D" id="1.10.10.10">
    <property type="entry name" value="Winged helix-like DNA-binding domain superfamily/Winged helix DNA-binding domain"/>
    <property type="match status" value="1"/>
</dbReference>
<evidence type="ECO:0000256" key="9">
    <source>
        <dbReference type="ARBA" id="ARBA00023125"/>
    </source>
</evidence>
<dbReference type="SUPFAM" id="SSF46894">
    <property type="entry name" value="C-terminal effector domain of the bipartite response regulators"/>
    <property type="match status" value="1"/>
</dbReference>
<dbReference type="CDD" id="cd17574">
    <property type="entry name" value="REC_OmpR"/>
    <property type="match status" value="1"/>
</dbReference>
<keyword evidence="11" id="KW-0804">Transcription</keyword>
<dbReference type="InterPro" id="IPR016032">
    <property type="entry name" value="Sig_transdc_resp-reg_C-effctor"/>
</dbReference>
<keyword evidence="9 16" id="KW-0238">DNA-binding</keyword>
<dbReference type="STRING" id="84588.SYNW2236"/>
<dbReference type="RefSeq" id="WP_011129089.1">
    <property type="nucleotide sequence ID" value="NC_005070.1"/>
</dbReference>
<keyword evidence="3" id="KW-0678">Repressor</keyword>
<keyword evidence="10" id="KW-0010">Activator</keyword>
<dbReference type="SMART" id="SM00862">
    <property type="entry name" value="Trans_reg_C"/>
    <property type="match status" value="1"/>
</dbReference>
<evidence type="ECO:0000256" key="15">
    <source>
        <dbReference type="PROSITE-ProRule" id="PRU00169"/>
    </source>
</evidence>
<dbReference type="GO" id="GO:0006355">
    <property type="term" value="P:regulation of DNA-templated transcription"/>
    <property type="evidence" value="ECO:0007669"/>
    <property type="project" value="InterPro"/>
</dbReference>
<evidence type="ECO:0000256" key="3">
    <source>
        <dbReference type="ARBA" id="ARBA00022491"/>
    </source>
</evidence>
<dbReference type="Pfam" id="PF00072">
    <property type="entry name" value="Response_reg"/>
    <property type="match status" value="1"/>
</dbReference>
<protein>
    <recommendedName>
        <fullName evidence="13">DNA-binding dual master transcriptional regulator RpaA</fullName>
    </recommendedName>
    <alternativeName>
        <fullName evidence="14">Regulator of phycobilisome-associated protein A</fullName>
    </alternativeName>
</protein>
<keyword evidence="4 15" id="KW-0597">Phosphoprotein</keyword>
<dbReference type="eggNOG" id="COG0745">
    <property type="taxonomic scope" value="Bacteria"/>
</dbReference>
<organism evidence="19 20">
    <name type="scientific">Parasynechococcus marenigrum (strain WH8102)</name>
    <dbReference type="NCBI Taxonomy" id="84588"/>
    <lineage>
        <taxon>Bacteria</taxon>
        <taxon>Bacillati</taxon>
        <taxon>Cyanobacteriota</taxon>
        <taxon>Cyanophyceae</taxon>
        <taxon>Synechococcales</taxon>
        <taxon>Prochlorococcaceae</taxon>
        <taxon>Parasynechococcus</taxon>
        <taxon>Parasynechococcus marenigrum</taxon>
    </lineage>
</organism>
<dbReference type="PANTHER" id="PTHR48111">
    <property type="entry name" value="REGULATOR OF RPOS"/>
    <property type="match status" value="1"/>
</dbReference>
<evidence type="ECO:0000313" key="20">
    <source>
        <dbReference type="Proteomes" id="UP000001422"/>
    </source>
</evidence>
<sequence>MKPCILLIEDDQDMRDLVSGHLEHSGFDVQRADDGIKGQALALQYTPDLILLDLMLPKVDGLTLCQRLRRDDRTSGIPILMLTALGGTKDKVSGFNSGADDYLTKPFDLEELQARVKALLRRSDRAPVGSSNHNEILSYGPLTLVPERFEAIWFDTPVRLTHLEFELLHCLLQRHGQTVAPSLILKEVWGYEPDDDIETIRVHVRHLRTKLEPDPRKPRFIKTVYGAGYCLELPIGGELDDLQDVVAIARNERNQDSERASA</sequence>
<evidence type="ECO:0000259" key="17">
    <source>
        <dbReference type="PROSITE" id="PS50110"/>
    </source>
</evidence>
<keyword evidence="8" id="KW-0090">Biological rhythms</keyword>
<comment type="subcellular location">
    <subcellularLocation>
        <location evidence="1">Cytoplasm</location>
    </subcellularLocation>
</comment>
<dbReference type="EMBL" id="BX569695">
    <property type="protein sequence ID" value="CAE08751.1"/>
    <property type="molecule type" value="Genomic_DNA"/>
</dbReference>
<dbReference type="KEGG" id="syw:SYNW2236"/>
<accession>Q7U439</accession>
<evidence type="ECO:0000256" key="14">
    <source>
        <dbReference type="ARBA" id="ARBA00081693"/>
    </source>
</evidence>
<evidence type="ECO:0000256" key="2">
    <source>
        <dbReference type="ARBA" id="ARBA00022490"/>
    </source>
</evidence>
<feature type="modified residue" description="4-aspartylphosphate" evidence="15">
    <location>
        <position position="53"/>
    </location>
</feature>
<proteinExistence type="predicted"/>
<dbReference type="CDD" id="cd00383">
    <property type="entry name" value="trans_reg_C"/>
    <property type="match status" value="1"/>
</dbReference>
<keyword evidence="2" id="KW-0963">Cytoplasm</keyword>
<evidence type="ECO:0000256" key="16">
    <source>
        <dbReference type="PROSITE-ProRule" id="PRU01091"/>
    </source>
</evidence>
<feature type="domain" description="OmpR/PhoB-type" evidence="18">
    <location>
        <begin position="134"/>
        <end position="233"/>
    </location>
</feature>
<dbReference type="Proteomes" id="UP000001422">
    <property type="component" value="Chromosome"/>
</dbReference>
<dbReference type="InterPro" id="IPR001789">
    <property type="entry name" value="Sig_transdc_resp-reg_receiver"/>
</dbReference>
<dbReference type="Gene3D" id="6.10.250.690">
    <property type="match status" value="1"/>
</dbReference>
<evidence type="ECO:0000259" key="18">
    <source>
        <dbReference type="PROSITE" id="PS51755"/>
    </source>
</evidence>
<evidence type="ECO:0000256" key="5">
    <source>
        <dbReference type="ARBA" id="ARBA00022618"/>
    </source>
</evidence>